<keyword evidence="2 9" id="KW-0328">Glycosyltransferase</keyword>
<feature type="domain" description="Glycosyltransferase 2-like" evidence="8">
    <location>
        <begin position="15"/>
        <end position="167"/>
    </location>
</feature>
<dbReference type="Pfam" id="PF00535">
    <property type="entry name" value="Glycos_transf_2"/>
    <property type="match status" value="1"/>
</dbReference>
<evidence type="ECO:0000256" key="5">
    <source>
        <dbReference type="ARBA" id="ARBA00022989"/>
    </source>
</evidence>
<comment type="subcellular location">
    <subcellularLocation>
        <location evidence="1">Membrane</location>
        <topology evidence="1">Multi-pass membrane protein</topology>
    </subcellularLocation>
</comment>
<evidence type="ECO:0000256" key="7">
    <source>
        <dbReference type="SAM" id="Phobius"/>
    </source>
</evidence>
<sequence length="325" mass="37184">MVCGTMESFPHPLISVVVPVYGCESCLTELCSRIKTTIDQIPANYEIILVNDASPDEAWNTIKKLSKQDDRIRGIDLARNFGQHHAITAGLDVTSGDWIVVMDCDLQDQPEEISTLYEKALHGYEVVFGNRAERQDSWLKKKSSQLFYRVYDFFTGHSSDHTIANFSISSRKVVEGFRRMQEQNRFFPLFIQWMGYKTAAVPVEHNARKEGKTSYNLKKLVTLATDAIIAQSNKPLRLSIQFGFLISSVSFLYGMYLFARYFFLSEPVHGWTSVMVSIYFIGGLIFFNFGVLGLYIGKIFNETKARPLYLIRETTEDLYDTSKRS</sequence>
<dbReference type="InterPro" id="IPR050256">
    <property type="entry name" value="Glycosyltransferase_2"/>
</dbReference>
<dbReference type="CDD" id="cd04187">
    <property type="entry name" value="DPM1_like_bac"/>
    <property type="match status" value="1"/>
</dbReference>
<dbReference type="EMBL" id="JARZFX010000002">
    <property type="protein sequence ID" value="MEC5423042.1"/>
    <property type="molecule type" value="Genomic_DNA"/>
</dbReference>
<keyword evidence="5 7" id="KW-1133">Transmembrane helix</keyword>
<dbReference type="Proteomes" id="UP001335737">
    <property type="component" value="Unassembled WGS sequence"/>
</dbReference>
<dbReference type="PANTHER" id="PTHR48090:SF1">
    <property type="entry name" value="PROPHAGE BACTOPRENOL GLUCOSYL TRANSFERASE HOMOLOG"/>
    <property type="match status" value="1"/>
</dbReference>
<accession>A0ABU6KCI5</accession>
<name>A0ABU6KCI5_9BACI</name>
<feature type="transmembrane region" description="Helical" evidence="7">
    <location>
        <begin position="276"/>
        <end position="296"/>
    </location>
</feature>
<dbReference type="InterPro" id="IPR029044">
    <property type="entry name" value="Nucleotide-diphossugar_trans"/>
</dbReference>
<proteinExistence type="predicted"/>
<evidence type="ECO:0000256" key="2">
    <source>
        <dbReference type="ARBA" id="ARBA00022676"/>
    </source>
</evidence>
<evidence type="ECO:0000256" key="4">
    <source>
        <dbReference type="ARBA" id="ARBA00022692"/>
    </source>
</evidence>
<dbReference type="PANTHER" id="PTHR48090">
    <property type="entry name" value="UNDECAPRENYL-PHOSPHATE 4-DEOXY-4-FORMAMIDO-L-ARABINOSE TRANSFERASE-RELATED"/>
    <property type="match status" value="1"/>
</dbReference>
<dbReference type="SUPFAM" id="SSF53448">
    <property type="entry name" value="Nucleotide-diphospho-sugar transferases"/>
    <property type="match status" value="1"/>
</dbReference>
<gene>
    <name evidence="9" type="ORF">QGM71_05955</name>
</gene>
<evidence type="ECO:0000256" key="1">
    <source>
        <dbReference type="ARBA" id="ARBA00004141"/>
    </source>
</evidence>
<keyword evidence="10" id="KW-1185">Reference proteome</keyword>
<feature type="transmembrane region" description="Helical" evidence="7">
    <location>
        <begin position="242"/>
        <end position="264"/>
    </location>
</feature>
<keyword evidence="4 7" id="KW-0812">Transmembrane</keyword>
<dbReference type="Gene3D" id="3.90.550.10">
    <property type="entry name" value="Spore Coat Polysaccharide Biosynthesis Protein SpsA, Chain A"/>
    <property type="match status" value="1"/>
</dbReference>
<keyword evidence="3 9" id="KW-0808">Transferase</keyword>
<dbReference type="EC" id="2.4.-.-" evidence="9"/>
<evidence type="ECO:0000313" key="10">
    <source>
        <dbReference type="Proteomes" id="UP001335737"/>
    </source>
</evidence>
<comment type="caution">
    <text evidence="9">The sequence shown here is derived from an EMBL/GenBank/DDBJ whole genome shotgun (WGS) entry which is preliminary data.</text>
</comment>
<evidence type="ECO:0000256" key="3">
    <source>
        <dbReference type="ARBA" id="ARBA00022679"/>
    </source>
</evidence>
<evidence type="ECO:0000313" key="9">
    <source>
        <dbReference type="EMBL" id="MEC5423042.1"/>
    </source>
</evidence>
<keyword evidence="6 7" id="KW-0472">Membrane</keyword>
<reference evidence="9 10" key="1">
    <citation type="journal article" date="2024" name="Int. J. Syst. Evol. Microbiol.">
        <title>Virgibacillus tibetensis sp. nov., isolated from salt lake on the Tibetan Plateau of China.</title>
        <authorList>
            <person name="Phurbu D."/>
            <person name="Liu Z.-X."/>
            <person name="Wang R."/>
            <person name="Zheng Y.-Y."/>
            <person name="Liu H.-C."/>
            <person name="Zhou Y.-G."/>
            <person name="Yu Y.-J."/>
            <person name="Li A.-H."/>
        </authorList>
    </citation>
    <scope>NUCLEOTIDE SEQUENCE [LARGE SCALE GENOMIC DNA]</scope>
    <source>
        <strain evidence="9 10">C22-A2</strain>
    </source>
</reference>
<dbReference type="InterPro" id="IPR001173">
    <property type="entry name" value="Glyco_trans_2-like"/>
</dbReference>
<dbReference type="GO" id="GO:0016757">
    <property type="term" value="F:glycosyltransferase activity"/>
    <property type="evidence" value="ECO:0007669"/>
    <property type="project" value="UniProtKB-KW"/>
</dbReference>
<protein>
    <submittedName>
        <fullName evidence="9">Glycosyltransferase family 2 protein</fullName>
        <ecNumber evidence="9">2.4.-.-</ecNumber>
    </submittedName>
</protein>
<organism evidence="9 10">
    <name type="scientific">Virgibacillus tibetensis</name>
    <dbReference type="NCBI Taxonomy" id="3042313"/>
    <lineage>
        <taxon>Bacteria</taxon>
        <taxon>Bacillati</taxon>
        <taxon>Bacillota</taxon>
        <taxon>Bacilli</taxon>
        <taxon>Bacillales</taxon>
        <taxon>Bacillaceae</taxon>
        <taxon>Virgibacillus</taxon>
    </lineage>
</organism>
<evidence type="ECO:0000259" key="8">
    <source>
        <dbReference type="Pfam" id="PF00535"/>
    </source>
</evidence>
<evidence type="ECO:0000256" key="6">
    <source>
        <dbReference type="ARBA" id="ARBA00023136"/>
    </source>
</evidence>